<proteinExistence type="predicted"/>
<evidence type="ECO:0008006" key="3">
    <source>
        <dbReference type="Google" id="ProtNLM"/>
    </source>
</evidence>
<protein>
    <recommendedName>
        <fullName evidence="3">DNA-binding protein</fullName>
    </recommendedName>
</protein>
<comment type="caution">
    <text evidence="1">The sequence shown here is derived from an EMBL/GenBank/DDBJ whole genome shotgun (WGS) entry which is preliminary data.</text>
</comment>
<dbReference type="PANTHER" id="PTHR35810:SF1">
    <property type="entry name" value="CYTOPLASMIC PROTEIN"/>
    <property type="match status" value="1"/>
</dbReference>
<evidence type="ECO:0000313" key="1">
    <source>
        <dbReference type="EMBL" id="MDR7155292.1"/>
    </source>
</evidence>
<gene>
    <name evidence="1" type="ORF">J2W40_002114</name>
</gene>
<name>A0ABU1X144_SPHXE</name>
<reference evidence="1 2" key="1">
    <citation type="submission" date="2023-07" db="EMBL/GenBank/DDBJ databases">
        <title>Sorghum-associated microbial communities from plants grown in Nebraska, USA.</title>
        <authorList>
            <person name="Schachtman D."/>
        </authorList>
    </citation>
    <scope>NUCLEOTIDE SEQUENCE [LARGE SCALE GENOMIC DNA]</scope>
    <source>
        <strain evidence="1 2">4256</strain>
    </source>
</reference>
<keyword evidence="2" id="KW-1185">Reference proteome</keyword>
<dbReference type="EMBL" id="JAVDWV010000008">
    <property type="protein sequence ID" value="MDR7155292.1"/>
    <property type="molecule type" value="Genomic_DNA"/>
</dbReference>
<sequence>MSGEMILYNTEDGVTVVQLRERDGSVWLSQAQIAELFEATKQNVSLHIRNILEVGELGRVDKRDSQTGLVLIQECFLGSSHGSRGLVGRGV</sequence>
<organism evidence="1 2">
    <name type="scientific">Sphingobium xenophagum</name>
    <dbReference type="NCBI Taxonomy" id="121428"/>
    <lineage>
        <taxon>Bacteria</taxon>
        <taxon>Pseudomonadati</taxon>
        <taxon>Pseudomonadota</taxon>
        <taxon>Alphaproteobacteria</taxon>
        <taxon>Sphingomonadales</taxon>
        <taxon>Sphingomonadaceae</taxon>
        <taxon>Sphingobium</taxon>
    </lineage>
</organism>
<dbReference type="Proteomes" id="UP001267638">
    <property type="component" value="Unassembled WGS sequence"/>
</dbReference>
<evidence type="ECO:0000313" key="2">
    <source>
        <dbReference type="Proteomes" id="UP001267638"/>
    </source>
</evidence>
<dbReference type="PANTHER" id="PTHR35810">
    <property type="entry name" value="CYTOPLASMIC PROTEIN-RELATED"/>
    <property type="match status" value="1"/>
</dbReference>
<accession>A0ABU1X144</accession>